<dbReference type="EMBL" id="JAXBLV010000121">
    <property type="protein sequence ID" value="MDY3559633.1"/>
    <property type="molecule type" value="Genomic_DNA"/>
</dbReference>
<dbReference type="Proteomes" id="UP001272242">
    <property type="component" value="Unassembled WGS sequence"/>
</dbReference>
<sequence>SFTENTLRPNPDTVNGLASGNVYAGVKGALRAAHGTEVAEGVSDYHLALEVSGACPGLGIAVEAETWSVISGWSVGDMAKWLLGLARGANLKRYRKATRGPKKPRPPRTRFPDAKHIATSRLLHDEQTRCTERDGPGAVPAADLGRLHLRLS</sequence>
<name>A0ABU5F0L6_9BACT</name>
<proteinExistence type="predicted"/>
<evidence type="ECO:0000313" key="1">
    <source>
        <dbReference type="EMBL" id="MDY3559633.1"/>
    </source>
</evidence>
<evidence type="ECO:0000313" key="2">
    <source>
        <dbReference type="Proteomes" id="UP001272242"/>
    </source>
</evidence>
<reference evidence="2" key="1">
    <citation type="journal article" date="2023" name="Mar. Drugs">
        <title>Gemmata algarum, a Novel Planctomycete Isolated from an Algal Mat, Displays Antimicrobial Activity.</title>
        <authorList>
            <person name="Kumar G."/>
            <person name="Kallscheuer N."/>
            <person name="Kashif M."/>
            <person name="Ahamad S."/>
            <person name="Jagadeeshwari U."/>
            <person name="Pannikurungottu S."/>
            <person name="Haufschild T."/>
            <person name="Kabuu M."/>
            <person name="Sasikala C."/>
            <person name="Jogler C."/>
            <person name="Ramana C."/>
        </authorList>
    </citation>
    <scope>NUCLEOTIDE SEQUENCE [LARGE SCALE GENOMIC DNA]</scope>
    <source>
        <strain evidence="2">JC673</strain>
    </source>
</reference>
<feature type="non-terminal residue" evidence="1">
    <location>
        <position position="1"/>
    </location>
</feature>
<gene>
    <name evidence="1" type="ORF">R5W23_000643</name>
</gene>
<comment type="caution">
    <text evidence="1">The sequence shown here is derived from an EMBL/GenBank/DDBJ whole genome shotgun (WGS) entry which is preliminary data.</text>
</comment>
<keyword evidence="2" id="KW-1185">Reference proteome</keyword>
<accession>A0ABU5F0L6</accession>
<organism evidence="1 2">
    <name type="scientific">Gemmata algarum</name>
    <dbReference type="NCBI Taxonomy" id="2975278"/>
    <lineage>
        <taxon>Bacteria</taxon>
        <taxon>Pseudomonadati</taxon>
        <taxon>Planctomycetota</taxon>
        <taxon>Planctomycetia</taxon>
        <taxon>Gemmatales</taxon>
        <taxon>Gemmataceae</taxon>
        <taxon>Gemmata</taxon>
    </lineage>
</organism>
<protein>
    <submittedName>
        <fullName evidence="1">Uncharacterized protein</fullName>
    </submittedName>
</protein>